<evidence type="ECO:0000313" key="8">
    <source>
        <dbReference type="Proteomes" id="UP000005561"/>
    </source>
</evidence>
<keyword evidence="8" id="KW-1185">Reference proteome</keyword>
<keyword evidence="4" id="KW-0808">Transferase</keyword>
<dbReference type="eggNOG" id="COG5017">
    <property type="taxonomic scope" value="Bacteria"/>
</dbReference>
<evidence type="ECO:0000256" key="3">
    <source>
        <dbReference type="ARBA" id="ARBA00022676"/>
    </source>
</evidence>
<dbReference type="Gene3D" id="3.40.50.2000">
    <property type="entry name" value="Glycogen Phosphorylase B"/>
    <property type="match status" value="1"/>
</dbReference>
<protein>
    <submittedName>
        <fullName evidence="7">Glycosyltransferase family 28 C-terminal domain protein</fullName>
    </submittedName>
</protein>
<gene>
    <name evidence="7" type="ORF">BRYFOR_06416</name>
</gene>
<dbReference type="RefSeq" id="WP_006861211.1">
    <property type="nucleotide sequence ID" value="NZ_ACCL02000005.1"/>
</dbReference>
<evidence type="ECO:0000313" key="7">
    <source>
        <dbReference type="EMBL" id="EET61733.1"/>
    </source>
</evidence>
<evidence type="ECO:0000259" key="6">
    <source>
        <dbReference type="Pfam" id="PF04101"/>
    </source>
</evidence>
<dbReference type="GO" id="GO:0016758">
    <property type="term" value="F:hexosyltransferase activity"/>
    <property type="evidence" value="ECO:0007669"/>
    <property type="project" value="InterPro"/>
</dbReference>
<dbReference type="SUPFAM" id="SSF53756">
    <property type="entry name" value="UDP-Glycosyltransferase/glycogen phosphorylase"/>
    <property type="match status" value="1"/>
</dbReference>
<evidence type="ECO:0000256" key="1">
    <source>
        <dbReference type="ARBA" id="ARBA00004240"/>
    </source>
</evidence>
<keyword evidence="3" id="KW-0328">Glycosyltransferase</keyword>
<proteinExistence type="inferred from homology"/>
<evidence type="ECO:0000256" key="5">
    <source>
        <dbReference type="ARBA" id="ARBA00022824"/>
    </source>
</evidence>
<dbReference type="EMBL" id="ACCL02000005">
    <property type="protein sequence ID" value="EET61733.1"/>
    <property type="molecule type" value="Genomic_DNA"/>
</dbReference>
<dbReference type="InterPro" id="IPR007235">
    <property type="entry name" value="Glyco_trans_28_C"/>
</dbReference>
<keyword evidence="5" id="KW-0256">Endoplasmic reticulum</keyword>
<dbReference type="GO" id="GO:0006488">
    <property type="term" value="P:dolichol-linked oligosaccharide biosynthetic process"/>
    <property type="evidence" value="ECO:0007669"/>
    <property type="project" value="InterPro"/>
</dbReference>
<dbReference type="InterPro" id="IPR048097">
    <property type="entry name" value="Cps14G-like"/>
</dbReference>
<organism evidence="7 8">
    <name type="scientific">Marvinbryantia formatexigens DSM 14469</name>
    <dbReference type="NCBI Taxonomy" id="478749"/>
    <lineage>
        <taxon>Bacteria</taxon>
        <taxon>Bacillati</taxon>
        <taxon>Bacillota</taxon>
        <taxon>Clostridia</taxon>
        <taxon>Lachnospirales</taxon>
        <taxon>Lachnospiraceae</taxon>
        <taxon>Marvinbryantia</taxon>
    </lineage>
</organism>
<dbReference type="Proteomes" id="UP000005561">
    <property type="component" value="Unassembled WGS sequence"/>
</dbReference>
<evidence type="ECO:0000256" key="2">
    <source>
        <dbReference type="ARBA" id="ARBA00006962"/>
    </source>
</evidence>
<comment type="caution">
    <text evidence="7">The sequence shown here is derived from an EMBL/GenBank/DDBJ whole genome shotgun (WGS) entry which is preliminary data.</text>
</comment>
<dbReference type="OrthoDB" id="9814973at2"/>
<evidence type="ECO:0000256" key="4">
    <source>
        <dbReference type="ARBA" id="ARBA00022679"/>
    </source>
</evidence>
<sequence length="164" mass="18759">MILVTAGGVREFRFDRLFRIIDELCGEGILRGEEIIAQRGYSTYQPKNYKTFDFIEADEFKRLVSGAAFIISHAGTGTVVPAVKAGKKIILFPRLKEYHEHLDNHQLEICSLFLKKRYALVARNKRELTDCISKIGSFTPEAFVSDNSRIVRLIMSCIEENREV</sequence>
<dbReference type="NCBIfam" id="NF041548">
    <property type="entry name" value="PssE"/>
    <property type="match status" value="1"/>
</dbReference>
<feature type="domain" description="Glycosyl transferase family 28 C-terminal" evidence="6">
    <location>
        <begin position="40"/>
        <end position="118"/>
    </location>
</feature>
<dbReference type="InterPro" id="IPR039042">
    <property type="entry name" value="Alg13-like"/>
</dbReference>
<comment type="subcellular location">
    <subcellularLocation>
        <location evidence="1">Endoplasmic reticulum</location>
    </subcellularLocation>
</comment>
<dbReference type="Pfam" id="PF04101">
    <property type="entry name" value="Glyco_tran_28_C"/>
    <property type="match status" value="1"/>
</dbReference>
<dbReference type="PANTHER" id="PTHR12867">
    <property type="entry name" value="GLYCOSYL TRANSFERASE-RELATED"/>
    <property type="match status" value="1"/>
</dbReference>
<comment type="similarity">
    <text evidence="2">Belongs to the glycosyltransferase 28 family.</text>
</comment>
<name>C6LCR9_9FIRM</name>
<dbReference type="AlphaFoldDB" id="C6LCR9"/>
<dbReference type="PANTHER" id="PTHR12867:SF6">
    <property type="entry name" value="N-ACETYLGLUCOSAMINYLDIPHOSPHODOLICHOL N-ACETYLGLUCOSAMINYLTRANSFERASE"/>
    <property type="match status" value="1"/>
</dbReference>
<dbReference type="STRING" id="168384.SAMN05660368_00043"/>
<accession>C6LCR9</accession>
<reference evidence="7" key="1">
    <citation type="submission" date="2009-07" db="EMBL/GenBank/DDBJ databases">
        <authorList>
            <person name="Weinstock G."/>
            <person name="Sodergren E."/>
            <person name="Clifton S."/>
            <person name="Fulton L."/>
            <person name="Fulton B."/>
            <person name="Courtney L."/>
            <person name="Fronick C."/>
            <person name="Harrison M."/>
            <person name="Strong C."/>
            <person name="Farmer C."/>
            <person name="Delahaunty K."/>
            <person name="Markovic C."/>
            <person name="Hall O."/>
            <person name="Minx P."/>
            <person name="Tomlinson C."/>
            <person name="Mitreva M."/>
            <person name="Nelson J."/>
            <person name="Hou S."/>
            <person name="Wollam A."/>
            <person name="Pepin K.H."/>
            <person name="Johnson M."/>
            <person name="Bhonagiri V."/>
            <person name="Nash W.E."/>
            <person name="Warren W."/>
            <person name="Chinwalla A."/>
            <person name="Mardis E.R."/>
            <person name="Wilson R.K."/>
        </authorList>
    </citation>
    <scope>NUCLEOTIDE SEQUENCE [LARGE SCALE GENOMIC DNA]</scope>
    <source>
        <strain evidence="7">DSM 14469</strain>
    </source>
</reference>